<evidence type="ECO:0000256" key="4">
    <source>
        <dbReference type="ARBA" id="ARBA00023015"/>
    </source>
</evidence>
<dbReference type="AlphaFoldDB" id="A0A2V3J072"/>
<sequence>MQPLNSPRGIHYPHSEAYHIDRQAVEEPPKDLHHNYSQLLPHPRPLTEISARSRNDNGHFPPKPDHARRICGWCKTQDTIQWRVGCTTGSEAMKTLCNACGINYRRAQRKVPFLVVDFDVLVQKQRVRLSIQKELKRQLKLSQMLIQSKRTKQAQRGRPRDRGLKMILSDGSILSSQEQATVRTNRQTHFPLPLFERNRQFYNERLPASQALPVTSSFAPVEPQERVVLPPFKELIRNMPQ</sequence>
<dbReference type="OrthoDB" id="2162994at2759"/>
<dbReference type="GO" id="GO:0008270">
    <property type="term" value="F:zinc ion binding"/>
    <property type="evidence" value="ECO:0007669"/>
    <property type="project" value="UniProtKB-KW"/>
</dbReference>
<accession>A0A2V3J072</accession>
<dbReference type="PANTHER" id="PTHR47172">
    <property type="entry name" value="OS01G0976800 PROTEIN"/>
    <property type="match status" value="1"/>
</dbReference>
<dbReference type="Proteomes" id="UP000247409">
    <property type="component" value="Unassembled WGS sequence"/>
</dbReference>
<keyword evidence="8" id="KW-1185">Reference proteome</keyword>
<evidence type="ECO:0000256" key="3">
    <source>
        <dbReference type="ARBA" id="ARBA00022833"/>
    </source>
</evidence>
<dbReference type="Gene3D" id="3.30.50.10">
    <property type="entry name" value="Erythroid Transcription Factor GATA-1, subunit A"/>
    <property type="match status" value="1"/>
</dbReference>
<comment type="caution">
    <text evidence="7">The sequence shown here is derived from an EMBL/GenBank/DDBJ whole genome shotgun (WGS) entry which is preliminary data.</text>
</comment>
<dbReference type="GO" id="GO:0006355">
    <property type="term" value="P:regulation of DNA-templated transcription"/>
    <property type="evidence" value="ECO:0007669"/>
    <property type="project" value="InterPro"/>
</dbReference>
<dbReference type="SMART" id="SM00401">
    <property type="entry name" value="ZnF_GATA"/>
    <property type="match status" value="1"/>
</dbReference>
<keyword evidence="3" id="KW-0862">Zinc</keyword>
<evidence type="ECO:0000259" key="6">
    <source>
        <dbReference type="SMART" id="SM00401"/>
    </source>
</evidence>
<keyword evidence="1" id="KW-0479">Metal-binding</keyword>
<dbReference type="SUPFAM" id="SSF57716">
    <property type="entry name" value="Glucocorticoid receptor-like (DNA-binding domain)"/>
    <property type="match status" value="1"/>
</dbReference>
<reference evidence="7 8" key="1">
    <citation type="journal article" date="2018" name="Mol. Biol. Evol.">
        <title>Analysis of the draft genome of the red seaweed Gracilariopsis chorda provides insights into genome size evolution in Rhodophyta.</title>
        <authorList>
            <person name="Lee J."/>
            <person name="Yang E.C."/>
            <person name="Graf L."/>
            <person name="Yang J.H."/>
            <person name="Qiu H."/>
            <person name="Zel Zion U."/>
            <person name="Chan C.X."/>
            <person name="Stephens T.G."/>
            <person name="Weber A.P.M."/>
            <person name="Boo G.H."/>
            <person name="Boo S.M."/>
            <person name="Kim K.M."/>
            <person name="Shin Y."/>
            <person name="Jung M."/>
            <person name="Lee S.J."/>
            <person name="Yim H.S."/>
            <person name="Lee J.H."/>
            <person name="Bhattacharya D."/>
            <person name="Yoon H.S."/>
        </authorList>
    </citation>
    <scope>NUCLEOTIDE SEQUENCE [LARGE SCALE GENOMIC DNA]</scope>
    <source>
        <strain evidence="7 8">SKKU-2015</strain>
        <tissue evidence="7">Whole body</tissue>
    </source>
</reference>
<keyword evidence="4" id="KW-0805">Transcription regulation</keyword>
<name>A0A2V3J072_9FLOR</name>
<keyword evidence="5" id="KW-0804">Transcription</keyword>
<evidence type="ECO:0000313" key="8">
    <source>
        <dbReference type="Proteomes" id="UP000247409"/>
    </source>
</evidence>
<dbReference type="Pfam" id="PF00320">
    <property type="entry name" value="GATA"/>
    <property type="match status" value="1"/>
</dbReference>
<evidence type="ECO:0000256" key="5">
    <source>
        <dbReference type="ARBA" id="ARBA00023163"/>
    </source>
</evidence>
<dbReference type="InterPro" id="IPR000679">
    <property type="entry name" value="Znf_GATA"/>
</dbReference>
<dbReference type="GO" id="GO:0043565">
    <property type="term" value="F:sequence-specific DNA binding"/>
    <property type="evidence" value="ECO:0007669"/>
    <property type="project" value="InterPro"/>
</dbReference>
<protein>
    <submittedName>
        <fullName evidence="7">GATA zinc finger domain-containing protein 12</fullName>
    </submittedName>
</protein>
<evidence type="ECO:0000256" key="1">
    <source>
        <dbReference type="ARBA" id="ARBA00022723"/>
    </source>
</evidence>
<feature type="domain" description="GATA-type" evidence="6">
    <location>
        <begin position="65"/>
        <end position="121"/>
    </location>
</feature>
<gene>
    <name evidence="7" type="ORF">BWQ96_02565</name>
</gene>
<evidence type="ECO:0000256" key="2">
    <source>
        <dbReference type="ARBA" id="ARBA00022771"/>
    </source>
</evidence>
<keyword evidence="2" id="KW-0863">Zinc-finger</keyword>
<dbReference type="InterPro" id="IPR013088">
    <property type="entry name" value="Znf_NHR/GATA"/>
</dbReference>
<evidence type="ECO:0000313" key="7">
    <source>
        <dbReference type="EMBL" id="PXF47703.1"/>
    </source>
</evidence>
<proteinExistence type="predicted"/>
<dbReference type="EMBL" id="NBIV01000021">
    <property type="protein sequence ID" value="PXF47703.1"/>
    <property type="molecule type" value="Genomic_DNA"/>
</dbReference>
<dbReference type="PANTHER" id="PTHR47172:SF24">
    <property type="entry name" value="GATA ZINC FINGER DOMAIN-CONTAINING PROTEIN 14-RELATED"/>
    <property type="match status" value="1"/>
</dbReference>
<organism evidence="7 8">
    <name type="scientific">Gracilariopsis chorda</name>
    <dbReference type="NCBI Taxonomy" id="448386"/>
    <lineage>
        <taxon>Eukaryota</taxon>
        <taxon>Rhodophyta</taxon>
        <taxon>Florideophyceae</taxon>
        <taxon>Rhodymeniophycidae</taxon>
        <taxon>Gracilariales</taxon>
        <taxon>Gracilariaceae</taxon>
        <taxon>Gracilariopsis</taxon>
    </lineage>
</organism>